<accession>A0A9D2HVY1</accession>
<evidence type="ECO:0000256" key="1">
    <source>
        <dbReference type="SAM" id="SignalP"/>
    </source>
</evidence>
<evidence type="ECO:0000313" key="2">
    <source>
        <dbReference type="EMBL" id="HJA86274.1"/>
    </source>
</evidence>
<keyword evidence="1" id="KW-0732">Signal</keyword>
<reference evidence="2" key="1">
    <citation type="journal article" date="2021" name="PeerJ">
        <title>Extensive microbial diversity within the chicken gut microbiome revealed by metagenomics and culture.</title>
        <authorList>
            <person name="Gilroy R."/>
            <person name="Ravi A."/>
            <person name="Getino M."/>
            <person name="Pursley I."/>
            <person name="Horton D.L."/>
            <person name="Alikhan N.F."/>
            <person name="Baker D."/>
            <person name="Gharbi K."/>
            <person name="Hall N."/>
            <person name="Watson M."/>
            <person name="Adriaenssens E.M."/>
            <person name="Foster-Nyarko E."/>
            <person name="Jarju S."/>
            <person name="Secka A."/>
            <person name="Antonio M."/>
            <person name="Oren A."/>
            <person name="Chaudhuri R.R."/>
            <person name="La Ragione R."/>
            <person name="Hildebrand F."/>
            <person name="Pallen M.J."/>
        </authorList>
    </citation>
    <scope>NUCLEOTIDE SEQUENCE</scope>
    <source>
        <strain evidence="2">ChiHjej12B11-9795</strain>
    </source>
</reference>
<dbReference type="Proteomes" id="UP000823862">
    <property type="component" value="Unassembled WGS sequence"/>
</dbReference>
<organism evidence="2 3">
    <name type="scientific">Candidatus Bacteroides avicola</name>
    <dbReference type="NCBI Taxonomy" id="2838468"/>
    <lineage>
        <taxon>Bacteria</taxon>
        <taxon>Pseudomonadati</taxon>
        <taxon>Bacteroidota</taxon>
        <taxon>Bacteroidia</taxon>
        <taxon>Bacteroidales</taxon>
        <taxon>Bacteroidaceae</taxon>
        <taxon>Bacteroides</taxon>
    </lineage>
</organism>
<evidence type="ECO:0008006" key="4">
    <source>
        <dbReference type="Google" id="ProtNLM"/>
    </source>
</evidence>
<dbReference type="AlphaFoldDB" id="A0A9D2HVY1"/>
<feature type="chain" id="PRO_5038779496" description="DUF4421 domain-containing protein" evidence="1">
    <location>
        <begin position="25"/>
        <end position="413"/>
    </location>
</feature>
<reference evidence="2" key="2">
    <citation type="submission" date="2021-04" db="EMBL/GenBank/DDBJ databases">
        <authorList>
            <person name="Gilroy R."/>
        </authorList>
    </citation>
    <scope>NUCLEOTIDE SEQUENCE</scope>
    <source>
        <strain evidence="2">ChiHjej12B11-9795</strain>
    </source>
</reference>
<sequence>MIKKLFCHSLLCLLTALLPAIAQAQIQDEVFQRPYLLSAGDRQCLRLNIDNLNFFQNNEFKGNVDKGYTLPGLWLQPRVSYQPLANLRLEAGVHLLYYSGAKHYPSGGYQGLPYWQDANESNGKGLHARPFFRAQLSGFDNKLNLVLGNLYGGANHRLIEPLYNPELNLSADPESGLQVLFNLPCFDLDAWIDWQNFIFRQDNQQEQFTLALSSRIKFKDSGWYIPVQLVAQHWGGEIQQGQYHGISSLLNAATGIGYNRTLNRPILKRFWANAHILCYKQLSGSHMPFENGYGLHATAGASLKGFCLQGGYLYANKFITLLGSPYFGTISADTENTLYPQSQMVYEKAEYTHSFGNVCSVGINVTLYHRLSGQGTDASGQTFTTRTSTSVLAGIYLRTSFSVLLARLSGKQQ</sequence>
<comment type="caution">
    <text evidence="2">The sequence shown here is derived from an EMBL/GenBank/DDBJ whole genome shotgun (WGS) entry which is preliminary data.</text>
</comment>
<feature type="signal peptide" evidence="1">
    <location>
        <begin position="1"/>
        <end position="24"/>
    </location>
</feature>
<dbReference type="EMBL" id="DWZI01000043">
    <property type="protein sequence ID" value="HJA86274.1"/>
    <property type="molecule type" value="Genomic_DNA"/>
</dbReference>
<evidence type="ECO:0000313" key="3">
    <source>
        <dbReference type="Proteomes" id="UP000823862"/>
    </source>
</evidence>
<protein>
    <recommendedName>
        <fullName evidence="4">DUF4421 domain-containing protein</fullName>
    </recommendedName>
</protein>
<name>A0A9D2HVY1_9BACE</name>
<gene>
    <name evidence="2" type="ORF">H9950_08845</name>
</gene>
<proteinExistence type="predicted"/>